<dbReference type="PANTHER" id="PTHR18847">
    <property type="entry name" value="20 KD NUCLEAR CAP BINDING PROTEIN"/>
    <property type="match status" value="1"/>
</dbReference>
<dbReference type="GO" id="GO:0045292">
    <property type="term" value="P:mRNA cis splicing, via spliceosome"/>
    <property type="evidence" value="ECO:0007669"/>
    <property type="project" value="InterPro"/>
</dbReference>
<feature type="compositionally biased region" description="Basic and acidic residues" evidence="2">
    <location>
        <begin position="168"/>
        <end position="185"/>
    </location>
</feature>
<feature type="compositionally biased region" description="Pro residues" evidence="2">
    <location>
        <begin position="107"/>
        <end position="117"/>
    </location>
</feature>
<dbReference type="GO" id="GO:0005846">
    <property type="term" value="C:nuclear cap binding complex"/>
    <property type="evidence" value="ECO:0007669"/>
    <property type="project" value="InterPro"/>
</dbReference>
<keyword evidence="1" id="KW-0694">RNA-binding</keyword>
<dbReference type="AlphaFoldDB" id="A0A7S3PEK5"/>
<dbReference type="InterPro" id="IPR035979">
    <property type="entry name" value="RBD_domain_sf"/>
</dbReference>
<keyword evidence="1" id="KW-0539">Nucleus</keyword>
<organism evidence="3">
    <name type="scientific">Aplanochytrium stocchinoi</name>
    <dbReference type="NCBI Taxonomy" id="215587"/>
    <lineage>
        <taxon>Eukaryota</taxon>
        <taxon>Sar</taxon>
        <taxon>Stramenopiles</taxon>
        <taxon>Bigyra</taxon>
        <taxon>Labyrinthulomycetes</taxon>
        <taxon>Thraustochytrida</taxon>
        <taxon>Thraustochytriidae</taxon>
        <taxon>Aplanochytrium</taxon>
    </lineage>
</organism>
<evidence type="ECO:0000256" key="2">
    <source>
        <dbReference type="SAM" id="MobiDB-lite"/>
    </source>
</evidence>
<gene>
    <name evidence="3" type="ORF">ASTO00021_LOCUS9985</name>
</gene>
<feature type="region of interest" description="Disordered" evidence="2">
    <location>
        <begin position="101"/>
        <end position="191"/>
    </location>
</feature>
<dbReference type="Gene3D" id="3.30.70.330">
    <property type="match status" value="1"/>
</dbReference>
<comment type="similarity">
    <text evidence="1">Belongs to the RRM NCBP2 family.</text>
</comment>
<accession>A0A7S3PEK5</accession>
<dbReference type="GO" id="GO:0000339">
    <property type="term" value="F:RNA cap binding"/>
    <property type="evidence" value="ECO:0007669"/>
    <property type="project" value="InterPro"/>
</dbReference>
<dbReference type="InterPro" id="IPR027157">
    <property type="entry name" value="NCBP2"/>
</dbReference>
<name>A0A7S3PEK5_9STRA</name>
<dbReference type="InterPro" id="IPR012677">
    <property type="entry name" value="Nucleotide-bd_a/b_plait_sf"/>
</dbReference>
<keyword evidence="1" id="KW-0507">mRNA processing</keyword>
<comment type="subcellular location">
    <subcellularLocation>
        <location evidence="1">Nucleus</location>
    </subcellularLocation>
</comment>
<proteinExistence type="inferred from homology"/>
<dbReference type="EMBL" id="HBIN01013226">
    <property type="protein sequence ID" value="CAE0439815.1"/>
    <property type="molecule type" value="Transcribed_RNA"/>
</dbReference>
<evidence type="ECO:0000256" key="1">
    <source>
        <dbReference type="RuleBase" id="RU364036"/>
    </source>
</evidence>
<evidence type="ECO:0000313" key="3">
    <source>
        <dbReference type="EMBL" id="CAE0439815.1"/>
    </source>
</evidence>
<dbReference type="PANTHER" id="PTHR18847:SF0">
    <property type="entry name" value="NUCLEAR CAP-BINDING PROTEIN SUBUNIT 2"/>
    <property type="match status" value="1"/>
</dbReference>
<reference evidence="3" key="1">
    <citation type="submission" date="2021-01" db="EMBL/GenBank/DDBJ databases">
        <authorList>
            <person name="Corre E."/>
            <person name="Pelletier E."/>
            <person name="Niang G."/>
            <person name="Scheremetjew M."/>
            <person name="Finn R."/>
            <person name="Kale V."/>
            <person name="Holt S."/>
            <person name="Cochrane G."/>
            <person name="Meng A."/>
            <person name="Brown T."/>
            <person name="Cohen L."/>
        </authorList>
    </citation>
    <scope>NUCLEOTIDE SEQUENCE</scope>
    <source>
        <strain evidence="3">GSBS06</strain>
    </source>
</reference>
<feature type="compositionally biased region" description="Basic and acidic residues" evidence="2">
    <location>
        <begin position="143"/>
        <end position="152"/>
    </location>
</feature>
<sequence>MGLHRVNRTPCGFCFVIFNNRKALLNAQKLLNGTILDGQVLKVEIDPGFREGRQYGRARSGGQVRDELRASFDVNRGGYGAIVESQMEAAKAELLTPINQSQSPAVHMPPPRLPPPGQHNFRGGNFRGRGRGGRFHPYANRGGHRDFRDRERYNRRRSDRQNAGNTGSRREETRDDPNPRWRRNDSDEDDD</sequence>
<dbReference type="GO" id="GO:0005634">
    <property type="term" value="C:nucleus"/>
    <property type="evidence" value="ECO:0007669"/>
    <property type="project" value="UniProtKB-SubCell"/>
</dbReference>
<protein>
    <recommendedName>
        <fullName evidence="1">Nuclear cap-binding protein subunit 2</fullName>
    </recommendedName>
    <alternativeName>
        <fullName evidence="1">20 kDa nuclear cap-binding protein</fullName>
    </alternativeName>
</protein>
<keyword evidence="1" id="KW-0508">mRNA splicing</keyword>
<dbReference type="SUPFAM" id="SSF54928">
    <property type="entry name" value="RNA-binding domain, RBD"/>
    <property type="match status" value="1"/>
</dbReference>